<organism evidence="1 2">
    <name type="scientific">Trypanosoma brucei gambiense (strain MHOM/CI/86/DAL972)</name>
    <dbReference type="NCBI Taxonomy" id="679716"/>
    <lineage>
        <taxon>Eukaryota</taxon>
        <taxon>Discoba</taxon>
        <taxon>Euglenozoa</taxon>
        <taxon>Kinetoplastea</taxon>
        <taxon>Metakinetoplastina</taxon>
        <taxon>Trypanosomatida</taxon>
        <taxon>Trypanosomatidae</taxon>
        <taxon>Trypanosoma</taxon>
    </lineage>
</organism>
<reference evidence="2" key="1">
    <citation type="journal article" date="2010" name="PLoS Negl. Trop. Dis.">
        <title>The genome sequence of Trypanosoma brucei gambiense, causative agent of chronic human african trypanosomiasis.</title>
        <authorList>
            <person name="Jackson A.P."/>
            <person name="Sanders M."/>
            <person name="Berry A."/>
            <person name="McQuillan J."/>
            <person name="Aslett M.A."/>
            <person name="Quail M.A."/>
            <person name="Chukualim B."/>
            <person name="Capewell P."/>
            <person name="MacLeod A."/>
            <person name="Melville S.E."/>
            <person name="Gibson W."/>
            <person name="Barry J.D."/>
            <person name="Berriman M."/>
            <person name="Hertz-Fowler C."/>
        </authorList>
    </citation>
    <scope>NUCLEOTIDE SEQUENCE [LARGE SCALE GENOMIC DNA]</scope>
    <source>
        <strain evidence="2">MHOM/CI/86/DAL972</strain>
    </source>
</reference>
<name>D0A208_TRYB9</name>
<dbReference type="KEGG" id="tbg:TbgDal_X3860"/>
<sequence>MNKTKSDTVFFFCHTVRLYGAFPKYCQFIMTLATLLGEKLHDHHIICRLEKNFLGRSENGNISHEFKLTSVEYEFHRGEHRRFVPSCVSNQLSYGSYCQMLAQKPFSFVYATDSQQSPQISFESTTALLCNWRRWSLLVFDDAMTEIPLLSPNASSIA</sequence>
<protein>
    <submittedName>
        <fullName evidence="1">Uncharacterized protein</fullName>
    </submittedName>
</protein>
<evidence type="ECO:0000313" key="2">
    <source>
        <dbReference type="Proteomes" id="UP000002316"/>
    </source>
</evidence>
<gene>
    <name evidence="1" type="ORF">TbgDal_X3860</name>
</gene>
<dbReference type="RefSeq" id="XP_011777566.1">
    <property type="nucleotide sequence ID" value="XM_011779264.1"/>
</dbReference>
<evidence type="ECO:0000313" key="1">
    <source>
        <dbReference type="EMBL" id="CBH15301.1"/>
    </source>
</evidence>
<dbReference type="Proteomes" id="UP000002316">
    <property type="component" value="Chromosome 10"/>
</dbReference>
<dbReference type="AlphaFoldDB" id="D0A208"/>
<dbReference type="GeneID" id="23865456"/>
<dbReference type="EMBL" id="FN554973">
    <property type="protein sequence ID" value="CBH15301.1"/>
    <property type="molecule type" value="Genomic_DNA"/>
</dbReference>
<dbReference type="VEuPathDB" id="TriTrypDB:Tbg972.10.3860"/>
<accession>D0A208</accession>
<proteinExistence type="predicted"/>